<protein>
    <submittedName>
        <fullName evidence="1">Uncharacterized protein</fullName>
    </submittedName>
</protein>
<accession>A0ACC1TDV0</accession>
<reference evidence="1" key="1">
    <citation type="submission" date="2022-07" db="EMBL/GenBank/DDBJ databases">
        <title>Genome Sequence of Phlebia brevispora.</title>
        <authorList>
            <person name="Buettner E."/>
        </authorList>
    </citation>
    <scope>NUCLEOTIDE SEQUENCE</scope>
    <source>
        <strain evidence="1">MPL23</strain>
    </source>
</reference>
<sequence>MFSFSDPDHAPACEQKRRIIADKVALYAKVHTKLLTDEDDEILKFSLAELVRECSCESLSPSAVLDVYAKQCVAAHAATNCLADLMFDQALKHYKPERPLSGVPISLKDCIDIAGYDTTLGYSSRANRPVTTSAPIVRLLQDAGALLHVKTTVPTGLLSFETSSDLFGLTTNPYNPKFSPGASTGGGGALLAYRGSKIEIASDLGGSVRFPAVYCGVYGMKATSGRFPSTGCGTSVPGLEGIQTTSPMANNLDDLIEFWERVVSMKPWEYDQTCVPIPWRSVDFVLAGRKPRWGVIWNDGLIRPTPACLRALKCAVDTLREQGYEVFDFDAPSPVEGLKIGFPLAFADGGQCKFGVSLLAPLRRGEVINPAISLLVNTCCLPSIVRNAVASYIRWFSRPAGRNDVFADLLACLGRSTASEERALIVRRDEYRDKWREAMRAQGIDFVMSVPHALPPMPKDGTGVATLVSANYAFLYNILDYPAGVVPVTFVDSTLDALPEDHNTNTWPTLNDAERAVWSLYDATAMDGLPLGVQIAGGRFEEEKVLEGMKLLDTALRDASRPFVPKEF</sequence>
<proteinExistence type="predicted"/>
<keyword evidence="2" id="KW-1185">Reference proteome</keyword>
<evidence type="ECO:0000313" key="1">
    <source>
        <dbReference type="EMBL" id="KAJ3558890.1"/>
    </source>
</evidence>
<dbReference type="EMBL" id="JANHOG010000060">
    <property type="protein sequence ID" value="KAJ3558890.1"/>
    <property type="molecule type" value="Genomic_DNA"/>
</dbReference>
<organism evidence="1 2">
    <name type="scientific">Phlebia brevispora</name>
    <dbReference type="NCBI Taxonomy" id="194682"/>
    <lineage>
        <taxon>Eukaryota</taxon>
        <taxon>Fungi</taxon>
        <taxon>Dikarya</taxon>
        <taxon>Basidiomycota</taxon>
        <taxon>Agaricomycotina</taxon>
        <taxon>Agaricomycetes</taxon>
        <taxon>Polyporales</taxon>
        <taxon>Meruliaceae</taxon>
        <taxon>Phlebia</taxon>
    </lineage>
</organism>
<evidence type="ECO:0000313" key="2">
    <source>
        <dbReference type="Proteomes" id="UP001148662"/>
    </source>
</evidence>
<gene>
    <name evidence="1" type="ORF">NM688_g666</name>
</gene>
<dbReference type="Proteomes" id="UP001148662">
    <property type="component" value="Unassembled WGS sequence"/>
</dbReference>
<name>A0ACC1TDV0_9APHY</name>
<comment type="caution">
    <text evidence="1">The sequence shown here is derived from an EMBL/GenBank/DDBJ whole genome shotgun (WGS) entry which is preliminary data.</text>
</comment>